<evidence type="ECO:0000313" key="2">
    <source>
        <dbReference type="Proteomes" id="UP000756921"/>
    </source>
</evidence>
<protein>
    <submittedName>
        <fullName evidence="1">Uncharacterized protein</fullName>
    </submittedName>
</protein>
<proteinExistence type="predicted"/>
<keyword evidence="2" id="KW-1185">Reference proteome</keyword>
<evidence type="ECO:0000313" key="1">
    <source>
        <dbReference type="EMBL" id="KAF9733877.1"/>
    </source>
</evidence>
<dbReference type="Proteomes" id="UP000756921">
    <property type="component" value="Unassembled WGS sequence"/>
</dbReference>
<dbReference type="EMBL" id="WJXW01000008">
    <property type="protein sequence ID" value="KAF9733877.1"/>
    <property type="molecule type" value="Genomic_DNA"/>
</dbReference>
<name>A0A9P6GDR9_9PLEO</name>
<accession>A0A9P6GDR9</accession>
<organism evidence="1 2">
    <name type="scientific">Paraphaeosphaeria minitans</name>
    <dbReference type="NCBI Taxonomy" id="565426"/>
    <lineage>
        <taxon>Eukaryota</taxon>
        <taxon>Fungi</taxon>
        <taxon>Dikarya</taxon>
        <taxon>Ascomycota</taxon>
        <taxon>Pezizomycotina</taxon>
        <taxon>Dothideomycetes</taxon>
        <taxon>Pleosporomycetidae</taxon>
        <taxon>Pleosporales</taxon>
        <taxon>Massarineae</taxon>
        <taxon>Didymosphaeriaceae</taxon>
        <taxon>Paraphaeosphaeria</taxon>
    </lineage>
</organism>
<dbReference type="AlphaFoldDB" id="A0A9P6GDR9"/>
<sequence length="48" mass="5482">MFCCDWEAGRCSRIVWWSHASHGAFYTVGCDNIGSLRVCVKDIRVMSQ</sequence>
<reference evidence="1" key="1">
    <citation type="journal article" date="2020" name="Mol. Plant Microbe Interact.">
        <title>Genome Sequence of the Biocontrol Agent Coniothyrium minitans strain Conio (IMI 134523).</title>
        <authorList>
            <person name="Patel D."/>
            <person name="Shittu T.A."/>
            <person name="Baroncelli R."/>
            <person name="Muthumeenakshi S."/>
            <person name="Osborne T.H."/>
            <person name="Janganan T.K."/>
            <person name="Sreenivasaprasad S."/>
        </authorList>
    </citation>
    <scope>NUCLEOTIDE SEQUENCE</scope>
    <source>
        <strain evidence="1">Conio</strain>
    </source>
</reference>
<comment type="caution">
    <text evidence="1">The sequence shown here is derived from an EMBL/GenBank/DDBJ whole genome shotgun (WGS) entry which is preliminary data.</text>
</comment>
<gene>
    <name evidence="1" type="ORF">PMIN01_08220</name>
</gene>